<evidence type="ECO:0000313" key="2">
    <source>
        <dbReference type="EMBL" id="MFC6788865.1"/>
    </source>
</evidence>
<protein>
    <submittedName>
        <fullName evidence="2">Uncharacterized protein</fullName>
    </submittedName>
</protein>
<name>A0ABW2BH07_9HYPH</name>
<gene>
    <name evidence="2" type="ORF">ACFQE0_04025</name>
</gene>
<sequence>MRGLLFFLAGVSLAGALGAAPALAAPQAKQSATPTAPPNPVAASCTVPVPPPVGERPVKPALPQKPACLDAKEGCPGWEAYSFNDAVKAYNLQAQAFRPLAEAYLQKLNAYVKASSAYAQCEAETMQK</sequence>
<comment type="caution">
    <text evidence="2">The sequence shown here is derived from an EMBL/GenBank/DDBJ whole genome shotgun (WGS) entry which is preliminary data.</text>
</comment>
<proteinExistence type="predicted"/>
<dbReference type="RefSeq" id="WP_378975253.1">
    <property type="nucleotide sequence ID" value="NZ_JBHSWN010000001.1"/>
</dbReference>
<reference evidence="3" key="1">
    <citation type="journal article" date="2019" name="Int. J. Syst. Evol. Microbiol.">
        <title>The Global Catalogue of Microorganisms (GCM) 10K type strain sequencing project: providing services to taxonomists for standard genome sequencing and annotation.</title>
        <authorList>
            <consortium name="The Broad Institute Genomics Platform"/>
            <consortium name="The Broad Institute Genome Sequencing Center for Infectious Disease"/>
            <person name="Wu L."/>
            <person name="Ma J."/>
        </authorList>
    </citation>
    <scope>NUCLEOTIDE SEQUENCE [LARGE SCALE GENOMIC DNA]</scope>
    <source>
        <strain evidence="3">CCUG 48316</strain>
    </source>
</reference>
<organism evidence="2 3">
    <name type="scientific">Methylobacterium komagatae</name>
    <dbReference type="NCBI Taxonomy" id="374425"/>
    <lineage>
        <taxon>Bacteria</taxon>
        <taxon>Pseudomonadati</taxon>
        <taxon>Pseudomonadota</taxon>
        <taxon>Alphaproteobacteria</taxon>
        <taxon>Hyphomicrobiales</taxon>
        <taxon>Methylobacteriaceae</taxon>
        <taxon>Methylobacterium</taxon>
    </lineage>
</organism>
<evidence type="ECO:0000313" key="3">
    <source>
        <dbReference type="Proteomes" id="UP001596292"/>
    </source>
</evidence>
<keyword evidence="3" id="KW-1185">Reference proteome</keyword>
<evidence type="ECO:0000256" key="1">
    <source>
        <dbReference type="SAM" id="SignalP"/>
    </source>
</evidence>
<accession>A0ABW2BH07</accession>
<dbReference type="EMBL" id="JBHSWN010000001">
    <property type="protein sequence ID" value="MFC6788865.1"/>
    <property type="molecule type" value="Genomic_DNA"/>
</dbReference>
<feature type="signal peptide" evidence="1">
    <location>
        <begin position="1"/>
        <end position="24"/>
    </location>
</feature>
<keyword evidence="1" id="KW-0732">Signal</keyword>
<feature type="chain" id="PRO_5047461791" evidence="1">
    <location>
        <begin position="25"/>
        <end position="128"/>
    </location>
</feature>
<dbReference type="Proteomes" id="UP001596292">
    <property type="component" value="Unassembled WGS sequence"/>
</dbReference>